<dbReference type="InterPro" id="IPR032865">
    <property type="entry name" value="Prok-E2_A"/>
</dbReference>
<dbReference type="InterPro" id="IPR028090">
    <property type="entry name" value="JAB_dom_prok"/>
</dbReference>
<dbReference type="SUPFAM" id="SSF69572">
    <property type="entry name" value="Activating enzymes of the ubiquitin-like proteins"/>
    <property type="match status" value="1"/>
</dbReference>
<evidence type="ECO:0000313" key="8">
    <source>
        <dbReference type="EMBL" id="MCV0324351.1"/>
    </source>
</evidence>
<dbReference type="Gene3D" id="3.40.140.10">
    <property type="entry name" value="Cytidine Deaminase, domain 2"/>
    <property type="match status" value="1"/>
</dbReference>
<sequence length="756" mass="82934">MNHDFLEWGARIPDEEVDPLRDIRMRALLNACNAHPHFNVVELRRLDEPFAAEIIVADVGDGAVSPGNDAGIARIERIALLYRDGARFPFEARPLRMGFPVTLHQNSTGDEGPPSLCIVEGDWELIEHKFTPQALLKAILDWLEKTADGTIHAVDRALEPMFYSRGEWLMLPPNIAEVLKDPKKELAFLDAHLWEGGVTYRTRVLTFNGNSEIPRYRLLVVSLEPVGHPPLSSPPSTLGDLESVFVANGVSLMPALAVAVQDAYQRFRDARLEPGDSPLILILQVPRQRDGVIERTDVIGFRMECSLRTLGLQVEALGRFGTDGEVECTRLLLGNEHEWPNSGWQDLSVAHVEVSTSLDRSDALRWSGIEGGQFRGVIAGVGSLGSALISMWSRSAWGWWDYIDPDVLAPHNVVRHIGTRDQVGVPKVAVVRHYVRSALGIDDPNVAALKERASDLESAEVQSCLLRADLLIDASTTVQVSRIWSQADLPRGMTTFLTPSGASCVLLAEDKARTTRGGSLEAQYYRAIIREDWGLSHLQSVGASIRSGASCRDVSSVLAYETVLLHASILAGQIRVRALGAEASIDVWDAGGDGCVRHISIGVRRTVSRKIDDWNVMWDEGLEDQLMAAREQALPLETGGIVLGVVDFKLRTIHLVDGRPAPDDSIPTTIDFQCGKAGVQDDIDEAQRRTMGMVSWVGAWHSHPRGIKAIPSGQDQKLLSHLAQRLGTDGYPAVMLIAGEDGVDVFLREMSSSGPE</sequence>
<evidence type="ECO:0000256" key="2">
    <source>
        <dbReference type="ARBA" id="ARBA00022723"/>
    </source>
</evidence>
<organism evidence="8 9">
    <name type="scientific">Stenotrophomonas riyadhensis</name>
    <dbReference type="NCBI Taxonomy" id="2859893"/>
    <lineage>
        <taxon>Bacteria</taxon>
        <taxon>Pseudomonadati</taxon>
        <taxon>Pseudomonadota</taxon>
        <taxon>Gammaproteobacteria</taxon>
        <taxon>Lysobacterales</taxon>
        <taxon>Lysobacteraceae</taxon>
        <taxon>Stenotrophomonas</taxon>
    </lineage>
</organism>
<keyword evidence="5" id="KW-0482">Metalloprotease</keyword>
<reference evidence="8 9" key="1">
    <citation type="submission" date="2021-07" db="EMBL/GenBank/DDBJ databases">
        <title>Clinical implication of Pseudomonas aeruginosa: further insight on the antimicrobial resistance.</title>
        <authorList>
            <person name="Macori G."/>
            <person name="Fanning S."/>
            <person name="Alqahtani A."/>
        </authorList>
    </citation>
    <scope>NUCLEOTIDE SEQUENCE [LARGE SCALE GENOMIC DNA]</scope>
    <source>
        <strain evidence="8 9">CFS3442</strain>
    </source>
</reference>
<evidence type="ECO:0000256" key="5">
    <source>
        <dbReference type="ARBA" id="ARBA00023049"/>
    </source>
</evidence>
<dbReference type="Pfam" id="PF14464">
    <property type="entry name" value="Prok-JAB"/>
    <property type="match status" value="1"/>
</dbReference>
<keyword evidence="1" id="KW-0645">Protease</keyword>
<dbReference type="InterPro" id="IPR035985">
    <property type="entry name" value="Ubiquitin-activating_enz"/>
</dbReference>
<protein>
    <submittedName>
        <fullName evidence="8">Mov34/MPN/PAD-1 family protein</fullName>
    </submittedName>
</protein>
<evidence type="ECO:0000256" key="3">
    <source>
        <dbReference type="ARBA" id="ARBA00022801"/>
    </source>
</evidence>
<evidence type="ECO:0000259" key="7">
    <source>
        <dbReference type="Pfam" id="PF14464"/>
    </source>
</evidence>
<comment type="caution">
    <text evidence="8">The sequence shown here is derived from an EMBL/GenBank/DDBJ whole genome shotgun (WGS) entry which is preliminary data.</text>
</comment>
<keyword evidence="4" id="KW-0862">Zinc</keyword>
<evidence type="ECO:0000313" key="9">
    <source>
        <dbReference type="Proteomes" id="UP001208054"/>
    </source>
</evidence>
<evidence type="ECO:0000256" key="1">
    <source>
        <dbReference type="ARBA" id="ARBA00022670"/>
    </source>
</evidence>
<keyword evidence="9" id="KW-1185">Reference proteome</keyword>
<dbReference type="Pfam" id="PF00899">
    <property type="entry name" value="ThiF"/>
    <property type="match status" value="1"/>
</dbReference>
<gene>
    <name evidence="8" type="ORF">KYJ44_08470</name>
</gene>
<accession>A0ABT2XFE7</accession>
<dbReference type="InterPro" id="IPR000594">
    <property type="entry name" value="ThiF_NAD_FAD-bd"/>
</dbReference>
<feature type="domain" description="JAB" evidence="7">
    <location>
        <begin position="621"/>
        <end position="740"/>
    </location>
</feature>
<keyword evidence="3" id="KW-0378">Hydrolase</keyword>
<dbReference type="EMBL" id="JAHWBK010000004">
    <property type="protein sequence ID" value="MCV0324351.1"/>
    <property type="molecule type" value="Genomic_DNA"/>
</dbReference>
<dbReference type="SUPFAM" id="SSF102712">
    <property type="entry name" value="JAB1/MPN domain"/>
    <property type="match status" value="1"/>
</dbReference>
<dbReference type="Pfam" id="PF14457">
    <property type="entry name" value="Prok-E2_A"/>
    <property type="match status" value="1"/>
</dbReference>
<evidence type="ECO:0000256" key="4">
    <source>
        <dbReference type="ARBA" id="ARBA00022833"/>
    </source>
</evidence>
<dbReference type="Proteomes" id="UP001208054">
    <property type="component" value="Unassembled WGS sequence"/>
</dbReference>
<proteinExistence type="predicted"/>
<dbReference type="RefSeq" id="WP_263469107.1">
    <property type="nucleotide sequence ID" value="NZ_JAHWBK010000004.1"/>
</dbReference>
<evidence type="ECO:0000259" key="6">
    <source>
        <dbReference type="Pfam" id="PF00899"/>
    </source>
</evidence>
<keyword evidence="2" id="KW-0479">Metal-binding</keyword>
<dbReference type="Gene3D" id="3.40.50.720">
    <property type="entry name" value="NAD(P)-binding Rossmann-like Domain"/>
    <property type="match status" value="1"/>
</dbReference>
<feature type="domain" description="THIF-type NAD/FAD binding fold" evidence="6">
    <location>
        <begin position="375"/>
        <end position="482"/>
    </location>
</feature>
<name>A0ABT2XFE7_9GAMM</name>